<dbReference type="InterPro" id="IPR038469">
    <property type="entry name" value="tRNAHis_GuaTrfase_Thg1_sf"/>
</dbReference>
<sequence length="376" mass="43575">MAKSRYEYVKKFEQESILLPETYIVVRVDGRGFHKLSERYEFEKPNDSRALEVMNSAALQLMKAMPDILLAYGDSDEYSFLLRKGCELFERREFKLVSTFASTITSYYQFYWSQIIPDKPLGVDRLPTFDARAVCYPNAELIKDYFRWRQVDCHINNLYNTTFWSLVKSGLTTQEAENKLLGTLSSDKQEILFKEFGINYNNEPEIYKKGTVFVREVDFEAETTDLSKRQAQRLQKKLTKSEIHKLHCDIIKDEFWETRPFWGILKADILSFSHEINSLAEADAPSFKTTAQLIVCPYFSSGTAYATDSSTHSWLLNAVSISKGEIFSPPLLMTSFNLPLRHNLPLSSNMPKSPVLKYVLPSWLKYEFLFADSSLR</sequence>
<evidence type="ECO:0000256" key="4">
    <source>
        <dbReference type="ARBA" id="ARBA00012511"/>
    </source>
</evidence>
<reference evidence="17" key="2">
    <citation type="submission" date="2021-01" db="EMBL/GenBank/DDBJ databases">
        <authorList>
            <person name="Schikora-Tamarit M.A."/>
        </authorList>
    </citation>
    <scope>NUCLEOTIDE SEQUENCE</scope>
    <source>
        <strain evidence="17">CBS6075</strain>
    </source>
</reference>
<feature type="domain" description="Thg1 C-terminal" evidence="16">
    <location>
        <begin position="142"/>
        <end position="252"/>
    </location>
</feature>
<evidence type="ECO:0000259" key="15">
    <source>
        <dbReference type="Pfam" id="PF04446"/>
    </source>
</evidence>
<dbReference type="GO" id="GO:0000287">
    <property type="term" value="F:magnesium ion binding"/>
    <property type="evidence" value="ECO:0007669"/>
    <property type="project" value="InterPro"/>
</dbReference>
<evidence type="ECO:0000256" key="5">
    <source>
        <dbReference type="ARBA" id="ARBA00015443"/>
    </source>
</evidence>
<dbReference type="GO" id="GO:0005525">
    <property type="term" value="F:GTP binding"/>
    <property type="evidence" value="ECO:0007669"/>
    <property type="project" value="UniProtKB-KW"/>
</dbReference>
<protein>
    <recommendedName>
        <fullName evidence="5">tRNA(His) guanylyltransferase</fullName>
        <ecNumber evidence="4">2.7.7.79</ecNumber>
    </recommendedName>
    <alternativeName>
        <fullName evidence="13">tRNA-histidine guanylyltransferase</fullName>
    </alternativeName>
</protein>
<feature type="domain" description="tRNAHis guanylyltransferase catalytic" evidence="15">
    <location>
        <begin position="6"/>
        <end position="137"/>
    </location>
</feature>
<keyword evidence="7" id="KW-0819">tRNA processing</keyword>
<evidence type="ECO:0000256" key="11">
    <source>
        <dbReference type="ARBA" id="ARBA00022842"/>
    </source>
</evidence>
<evidence type="ECO:0000313" key="17">
    <source>
        <dbReference type="EMBL" id="KAH3668899.1"/>
    </source>
</evidence>
<evidence type="ECO:0000256" key="14">
    <source>
        <dbReference type="ARBA" id="ARBA00047281"/>
    </source>
</evidence>
<keyword evidence="8" id="KW-0548">Nucleotidyltransferase</keyword>
<dbReference type="EMBL" id="JAEUBE010000158">
    <property type="protein sequence ID" value="KAH3668899.1"/>
    <property type="molecule type" value="Genomic_DNA"/>
</dbReference>
<proteinExistence type="inferred from homology"/>
<dbReference type="GO" id="GO:0008193">
    <property type="term" value="F:tRNA guanylyltransferase activity"/>
    <property type="evidence" value="ECO:0007669"/>
    <property type="project" value="UniProtKB-EC"/>
</dbReference>
<evidence type="ECO:0000256" key="3">
    <source>
        <dbReference type="ARBA" id="ARBA00010113"/>
    </source>
</evidence>
<dbReference type="PANTHER" id="PTHR12729">
    <property type="entry name" value="TRNA(HIS) GUANYLYLTRANSFERASE-RELATED"/>
    <property type="match status" value="1"/>
</dbReference>
<dbReference type="Gene3D" id="3.30.70.3000">
    <property type="match status" value="1"/>
</dbReference>
<evidence type="ECO:0000256" key="12">
    <source>
        <dbReference type="ARBA" id="ARBA00023134"/>
    </source>
</evidence>
<comment type="similarity">
    <text evidence="3">Belongs to the tRNA(His) guanylyltransferase family.</text>
</comment>
<evidence type="ECO:0000256" key="1">
    <source>
        <dbReference type="ARBA" id="ARBA00001946"/>
    </source>
</evidence>
<dbReference type="AlphaFoldDB" id="A0A9P8T7X0"/>
<evidence type="ECO:0000256" key="2">
    <source>
        <dbReference type="ARBA" id="ARBA00002939"/>
    </source>
</evidence>
<dbReference type="FunFam" id="3.30.70.3000:FF:000001">
    <property type="entry name" value="tRNA(His) guanylyltransferase"/>
    <property type="match status" value="1"/>
</dbReference>
<dbReference type="GO" id="GO:0006400">
    <property type="term" value="P:tRNA modification"/>
    <property type="evidence" value="ECO:0007669"/>
    <property type="project" value="InterPro"/>
</dbReference>
<reference evidence="17" key="1">
    <citation type="journal article" date="2021" name="Open Biol.">
        <title>Shared evolutionary footprints suggest mitochondrial oxidative damage underlies multiple complex I losses in fungi.</title>
        <authorList>
            <person name="Schikora-Tamarit M.A."/>
            <person name="Marcet-Houben M."/>
            <person name="Nosek J."/>
            <person name="Gabaldon T."/>
        </authorList>
    </citation>
    <scope>NUCLEOTIDE SEQUENCE</scope>
    <source>
        <strain evidence="17">CBS6075</strain>
    </source>
</reference>
<dbReference type="Proteomes" id="UP000769157">
    <property type="component" value="Unassembled WGS sequence"/>
</dbReference>
<comment type="cofactor">
    <cofactor evidence="1">
        <name>Mg(2+)</name>
        <dbReference type="ChEBI" id="CHEBI:18420"/>
    </cofactor>
</comment>
<gene>
    <name evidence="17" type="ORF">OGAPHI_002654</name>
</gene>
<name>A0A9P8T7X0_9ASCO</name>
<keyword evidence="10" id="KW-0547">Nucleotide-binding</keyword>
<dbReference type="Pfam" id="PF04446">
    <property type="entry name" value="Thg1"/>
    <property type="match status" value="1"/>
</dbReference>
<organism evidence="17 18">
    <name type="scientific">Ogataea philodendri</name>
    <dbReference type="NCBI Taxonomy" id="1378263"/>
    <lineage>
        <taxon>Eukaryota</taxon>
        <taxon>Fungi</taxon>
        <taxon>Dikarya</taxon>
        <taxon>Ascomycota</taxon>
        <taxon>Saccharomycotina</taxon>
        <taxon>Pichiomycetes</taxon>
        <taxon>Pichiales</taxon>
        <taxon>Pichiaceae</taxon>
        <taxon>Ogataea</taxon>
    </lineage>
</organism>
<evidence type="ECO:0000259" key="16">
    <source>
        <dbReference type="Pfam" id="PF14413"/>
    </source>
</evidence>
<evidence type="ECO:0000256" key="8">
    <source>
        <dbReference type="ARBA" id="ARBA00022695"/>
    </source>
</evidence>
<dbReference type="InterPro" id="IPR007537">
    <property type="entry name" value="tRNAHis_GuaTrfase_Thg1"/>
</dbReference>
<dbReference type="GeneID" id="70234621"/>
<keyword evidence="9" id="KW-0479">Metal-binding</keyword>
<dbReference type="EC" id="2.7.7.79" evidence="4"/>
<dbReference type="PANTHER" id="PTHR12729:SF6">
    <property type="entry name" value="TRNA(HIS) GUANYLYLTRANSFERASE-RELATED"/>
    <property type="match status" value="1"/>
</dbReference>
<evidence type="ECO:0000256" key="9">
    <source>
        <dbReference type="ARBA" id="ARBA00022723"/>
    </source>
</evidence>
<dbReference type="Pfam" id="PF14413">
    <property type="entry name" value="Thg1C"/>
    <property type="match status" value="1"/>
</dbReference>
<evidence type="ECO:0000256" key="7">
    <source>
        <dbReference type="ARBA" id="ARBA00022694"/>
    </source>
</evidence>
<dbReference type="RefSeq" id="XP_046063313.1">
    <property type="nucleotide sequence ID" value="XM_046203547.1"/>
</dbReference>
<evidence type="ECO:0000256" key="6">
    <source>
        <dbReference type="ARBA" id="ARBA00022679"/>
    </source>
</evidence>
<comment type="function">
    <text evidence="2">Adds a GMP to the 5'-end of tRNA(His) after transcription and RNase P cleavage.</text>
</comment>
<keyword evidence="18" id="KW-1185">Reference proteome</keyword>
<dbReference type="OrthoDB" id="62560at2759"/>
<keyword evidence="6" id="KW-0808">Transferase</keyword>
<keyword evidence="12" id="KW-0342">GTP-binding</keyword>
<dbReference type="InterPro" id="IPR025845">
    <property type="entry name" value="Thg1_C_dom"/>
</dbReference>
<evidence type="ECO:0000256" key="10">
    <source>
        <dbReference type="ARBA" id="ARBA00022741"/>
    </source>
</evidence>
<evidence type="ECO:0000256" key="13">
    <source>
        <dbReference type="ARBA" id="ARBA00032480"/>
    </source>
</evidence>
<comment type="catalytic activity">
    <reaction evidence="14">
        <text>a 5'-end ribonucleotide-tRNA(His) + GTP + ATP + H2O = a 5'-end phospho-guanosine-ribonucleotide-tRNA(His) + AMP + 2 diphosphate + H(+)</text>
        <dbReference type="Rhea" id="RHEA:54564"/>
        <dbReference type="Rhea" id="RHEA-COMP:14193"/>
        <dbReference type="Rhea" id="RHEA-COMP:14917"/>
        <dbReference type="ChEBI" id="CHEBI:15377"/>
        <dbReference type="ChEBI" id="CHEBI:15378"/>
        <dbReference type="ChEBI" id="CHEBI:30616"/>
        <dbReference type="ChEBI" id="CHEBI:33019"/>
        <dbReference type="ChEBI" id="CHEBI:37565"/>
        <dbReference type="ChEBI" id="CHEBI:138282"/>
        <dbReference type="ChEBI" id="CHEBI:141847"/>
        <dbReference type="ChEBI" id="CHEBI:456215"/>
        <dbReference type="EC" id="2.7.7.79"/>
    </reaction>
</comment>
<keyword evidence="11" id="KW-0460">Magnesium</keyword>
<dbReference type="InterPro" id="IPR024956">
    <property type="entry name" value="tRNAHis_GuaTrfase_cat"/>
</dbReference>
<comment type="caution">
    <text evidence="17">The sequence shown here is derived from an EMBL/GenBank/DDBJ whole genome shotgun (WGS) entry which is preliminary data.</text>
</comment>
<evidence type="ECO:0000313" key="18">
    <source>
        <dbReference type="Proteomes" id="UP000769157"/>
    </source>
</evidence>
<accession>A0A9P8T7X0</accession>